<dbReference type="AlphaFoldDB" id="A0A6P2CHJ0"/>
<evidence type="ECO:0000313" key="2">
    <source>
        <dbReference type="Proteomes" id="UP000471120"/>
    </source>
</evidence>
<protein>
    <recommendedName>
        <fullName evidence="3">Phage head morphogenesis domain-containing protein</fullName>
    </recommendedName>
</protein>
<accession>A0A6P2CHJ0</accession>
<reference evidence="1 2" key="1">
    <citation type="submission" date="2018-07" db="EMBL/GenBank/DDBJ databases">
        <title>Genome sequence of Rhodococcus rhodnii ATCC 35071 from Rhodnius prolixus.</title>
        <authorList>
            <person name="Patel V."/>
            <person name="Vogel K.J."/>
        </authorList>
    </citation>
    <scope>NUCLEOTIDE SEQUENCE [LARGE SCALE GENOMIC DNA]</scope>
    <source>
        <strain evidence="1 2">ATCC 35071</strain>
    </source>
</reference>
<dbReference type="EMBL" id="QRCM01000001">
    <property type="protein sequence ID" value="TXG90686.1"/>
    <property type="molecule type" value="Genomic_DNA"/>
</dbReference>
<organism evidence="1 2">
    <name type="scientific">Rhodococcus rhodnii</name>
    <dbReference type="NCBI Taxonomy" id="38312"/>
    <lineage>
        <taxon>Bacteria</taxon>
        <taxon>Bacillati</taxon>
        <taxon>Actinomycetota</taxon>
        <taxon>Actinomycetes</taxon>
        <taxon>Mycobacteriales</taxon>
        <taxon>Nocardiaceae</taxon>
        <taxon>Rhodococcus</taxon>
    </lineage>
</organism>
<sequence length="329" mass="35972">MLPAEASSYWSDQQRLTASTLALVRRLWRRMQQGDLDETWFRIAGPMLIAVLQAQEEAARAAVDYVPAVLGATNIDAVPEGAVQTSALVGVAGDGRPVDSLLVGARVAAKNAVAAGQSRAQAVDAGGRWLNTAVSTLLSDTGRAAESVGIAARPGVGYVRMLNPPSCSRCVVLAGKYYRWNRGFRRHPGCDCRHIPARESMSDDLRVEPRRYFESLPQAAQESTFGVAGSQAIRDGADLGQVVNANRGTQTAQVFGRQLDITLEGVTRRGRAYRAMSEAGYVQRQGELRATGERYRSWRAPRLMPETIYRIADDRADALRMLRLYGYLD</sequence>
<dbReference type="Proteomes" id="UP000471120">
    <property type="component" value="Unassembled WGS sequence"/>
</dbReference>
<gene>
    <name evidence="1" type="ORF">DW322_11245</name>
</gene>
<name>A0A6P2CHJ0_9NOCA</name>
<evidence type="ECO:0000313" key="1">
    <source>
        <dbReference type="EMBL" id="TXG90686.1"/>
    </source>
</evidence>
<evidence type="ECO:0008006" key="3">
    <source>
        <dbReference type="Google" id="ProtNLM"/>
    </source>
</evidence>
<comment type="caution">
    <text evidence="1">The sequence shown here is derived from an EMBL/GenBank/DDBJ whole genome shotgun (WGS) entry which is preliminary data.</text>
</comment>
<proteinExistence type="predicted"/>